<dbReference type="InterPro" id="IPR042268">
    <property type="entry name" value="BamC_C"/>
</dbReference>
<dbReference type="Pfam" id="PF06804">
    <property type="entry name" value="Lipoprotein_18"/>
    <property type="match status" value="1"/>
</dbReference>
<dbReference type="Proteomes" id="UP001160519">
    <property type="component" value="Unassembled WGS sequence"/>
</dbReference>
<evidence type="ECO:0000313" key="1">
    <source>
        <dbReference type="EMBL" id="MDI1231676.1"/>
    </source>
</evidence>
<gene>
    <name evidence="1" type="primary">bamC</name>
    <name evidence="1" type="ORF">PSU93_11045</name>
</gene>
<dbReference type="Gene3D" id="3.30.310.170">
    <property type="entry name" value="Outer membrane protein assembly factor BamC"/>
    <property type="match status" value="1"/>
</dbReference>
<proteinExistence type="predicted"/>
<dbReference type="InterPro" id="IPR010653">
    <property type="entry name" value="NlpB/DapX"/>
</dbReference>
<protein>
    <submittedName>
        <fullName evidence="1">Outer membrane protein assembly factor BamC</fullName>
    </submittedName>
</protein>
<organism evidence="1 2">
    <name type="scientific">Candidatus Methylobacter titanis</name>
    <dbReference type="NCBI Taxonomy" id="3053457"/>
    <lineage>
        <taxon>Bacteria</taxon>
        <taxon>Pseudomonadati</taxon>
        <taxon>Pseudomonadota</taxon>
        <taxon>Gammaproteobacteria</taxon>
        <taxon>Methylococcales</taxon>
        <taxon>Methylococcaceae</taxon>
        <taxon>Methylobacter</taxon>
    </lineage>
</organism>
<reference evidence="1" key="1">
    <citation type="submission" date="2023-01" db="EMBL/GenBank/DDBJ databases">
        <title>Biogeochemical cycle of methane in antarctic sediments.</title>
        <authorList>
            <person name="Roldan D.M."/>
            <person name="Menes R.J."/>
        </authorList>
    </citation>
    <scope>NUCLEOTIDE SEQUENCE [LARGE SCALE GENOMIC DNA]</scope>
    <source>
        <strain evidence="1">K-2018 MAG008</strain>
    </source>
</reference>
<keyword evidence="2" id="KW-1185">Reference proteome</keyword>
<dbReference type="EMBL" id="JAQSDF010000037">
    <property type="protein sequence ID" value="MDI1231676.1"/>
    <property type="molecule type" value="Genomic_DNA"/>
</dbReference>
<evidence type="ECO:0000313" key="2">
    <source>
        <dbReference type="Proteomes" id="UP001160519"/>
    </source>
</evidence>
<dbReference type="AlphaFoldDB" id="A0AA43Q8D7"/>
<comment type="caution">
    <text evidence="1">The sequence shown here is derived from an EMBL/GenBank/DDBJ whole genome shotgun (WGS) entry which is preliminary data.</text>
</comment>
<accession>A0AA43Q8D7</accession>
<name>A0AA43Q8D7_9GAMM</name>
<sequence length="224" mass="25121">MKTKISLVFIIAVLVNVSACTYIKNLFPDKEKDYQFTTEIPPLVLPSDLMNNSVAKVPSAAPVAETSVAADSIDEAINVEPSAPQSETDQDIDRKLIQLELVDADQGTKRLRIGASSITAWRMVGKALSRNSIEVPNRNQEERLFHVQYDPNKQVVEDGSFWDELVFFFTGFETNEREYVLKLVENNQQTDVIIMDNQQQPVADQGSLRLLTLLHDAIKADLAK</sequence>